<sequence length="447" mass="49636">MPAGGRSPSRSRASTGSSADKEICRICHCEGDPDTAALIAPCYCAGSLRYVHQVCLQQWIKSSDIRCCELCKFQFVMHTKTKPFTEWEPLEMTGFERRKLLCAVMFHAIALTCVVWSLYVLIDRTADEIRRDELEWPFWTKLIVVAIGFTGGVVFMYIQCKAYMQICRRWKAFNRVIYVQNAPEKQPLPSPSPVGEADSSRLPSKVCPANQESTAHFKEETSIDLKGVRNLHIYFDDENRVCVQNDDEGPTSSAVVPPTSWHIKIGKAFVCCLSRCNELENGGVVPEVDDHTKCVKGYNEEGCSASKCNDTNNSNLGDSVLKLQIKKAEIVIKFGQKPAGESSVEDNASTENKDTSVNIKIDDKESEPIVIDLVKKTAVEPNDAVQIRFDFSENDQDRVCDSDESLSGVGTKLLDLAVQNDTFGHSETDSGSQSPLLSHCKNGVQNI</sequence>
<evidence type="ECO:0000256" key="4">
    <source>
        <dbReference type="ARBA" id="ARBA00022723"/>
    </source>
</evidence>
<name>A0ABD0ZE01_9HEMI</name>
<feature type="compositionally biased region" description="Polar residues" evidence="8">
    <location>
        <begin position="424"/>
        <end position="436"/>
    </location>
</feature>
<accession>A0ABD0ZE01</accession>
<evidence type="ECO:0000256" key="9">
    <source>
        <dbReference type="SAM" id="Phobius"/>
    </source>
</evidence>
<proteinExistence type="predicted"/>
<keyword evidence="4" id="KW-0479">Metal-binding</keyword>
<dbReference type="SMART" id="SM00744">
    <property type="entry name" value="RINGv"/>
    <property type="match status" value="1"/>
</dbReference>
<dbReference type="Proteomes" id="UP001558652">
    <property type="component" value="Unassembled WGS sequence"/>
</dbReference>
<keyword evidence="12" id="KW-1185">Reference proteome</keyword>
<dbReference type="SUPFAM" id="SSF57850">
    <property type="entry name" value="RING/U-box"/>
    <property type="match status" value="1"/>
</dbReference>
<evidence type="ECO:0000256" key="7">
    <source>
        <dbReference type="ARBA" id="ARBA00022859"/>
    </source>
</evidence>
<protein>
    <recommendedName>
        <fullName evidence="10">RING-CH-type domain-containing protein</fullName>
    </recommendedName>
</protein>
<feature type="transmembrane region" description="Helical" evidence="9">
    <location>
        <begin position="100"/>
        <end position="122"/>
    </location>
</feature>
<evidence type="ECO:0000256" key="5">
    <source>
        <dbReference type="ARBA" id="ARBA00022771"/>
    </source>
</evidence>
<evidence type="ECO:0000313" key="11">
    <source>
        <dbReference type="EMBL" id="KAL1139043.1"/>
    </source>
</evidence>
<dbReference type="GO" id="GO:0002376">
    <property type="term" value="P:immune system process"/>
    <property type="evidence" value="ECO:0007669"/>
    <property type="project" value="UniProtKB-KW"/>
</dbReference>
<evidence type="ECO:0000256" key="2">
    <source>
        <dbReference type="ARBA" id="ARBA00004177"/>
    </source>
</evidence>
<dbReference type="InterPro" id="IPR011016">
    <property type="entry name" value="Znf_RING-CH"/>
</dbReference>
<keyword evidence="6" id="KW-0862">Zinc</keyword>
<dbReference type="Gene3D" id="3.30.40.10">
    <property type="entry name" value="Zinc/RING finger domain, C3HC4 (zinc finger)"/>
    <property type="match status" value="1"/>
</dbReference>
<dbReference type="EMBL" id="JBFDAA010000003">
    <property type="protein sequence ID" value="KAL1139043.1"/>
    <property type="molecule type" value="Genomic_DNA"/>
</dbReference>
<reference evidence="11 12" key="1">
    <citation type="submission" date="2024-07" db="EMBL/GenBank/DDBJ databases">
        <title>Chromosome-level genome assembly of the water stick insect Ranatra chinensis (Heteroptera: Nepidae).</title>
        <authorList>
            <person name="Liu X."/>
        </authorList>
    </citation>
    <scope>NUCLEOTIDE SEQUENCE [LARGE SCALE GENOMIC DNA]</scope>
    <source>
        <strain evidence="11">Cailab_2021Rc</strain>
        <tissue evidence="11">Muscle</tissue>
    </source>
</reference>
<keyword evidence="9" id="KW-0812">Transmembrane</keyword>
<evidence type="ECO:0000256" key="1">
    <source>
        <dbReference type="ARBA" id="ARBA00004127"/>
    </source>
</evidence>
<dbReference type="AlphaFoldDB" id="A0ABD0ZE01"/>
<feature type="domain" description="RING-CH-type" evidence="10">
    <location>
        <begin position="16"/>
        <end position="78"/>
    </location>
</feature>
<evidence type="ECO:0000256" key="8">
    <source>
        <dbReference type="SAM" id="MobiDB-lite"/>
    </source>
</evidence>
<keyword evidence="7" id="KW-0391">Immunity</keyword>
<dbReference type="GO" id="GO:0005765">
    <property type="term" value="C:lysosomal membrane"/>
    <property type="evidence" value="ECO:0007669"/>
    <property type="project" value="UniProtKB-SubCell"/>
</dbReference>
<comment type="caution">
    <text evidence="11">The sequence shown here is derived from an EMBL/GenBank/DDBJ whole genome shotgun (WGS) entry which is preliminary data.</text>
</comment>
<dbReference type="Pfam" id="PF12906">
    <property type="entry name" value="RINGv"/>
    <property type="match status" value="1"/>
</dbReference>
<organism evidence="11 12">
    <name type="scientific">Ranatra chinensis</name>
    <dbReference type="NCBI Taxonomy" id="642074"/>
    <lineage>
        <taxon>Eukaryota</taxon>
        <taxon>Metazoa</taxon>
        <taxon>Ecdysozoa</taxon>
        <taxon>Arthropoda</taxon>
        <taxon>Hexapoda</taxon>
        <taxon>Insecta</taxon>
        <taxon>Pterygota</taxon>
        <taxon>Neoptera</taxon>
        <taxon>Paraneoptera</taxon>
        <taxon>Hemiptera</taxon>
        <taxon>Heteroptera</taxon>
        <taxon>Panheteroptera</taxon>
        <taxon>Nepomorpha</taxon>
        <taxon>Nepidae</taxon>
        <taxon>Ranatrinae</taxon>
        <taxon>Ranatra</taxon>
    </lineage>
</organism>
<evidence type="ECO:0000256" key="3">
    <source>
        <dbReference type="ARBA" id="ARBA00004656"/>
    </source>
</evidence>
<comment type="subcellular location">
    <subcellularLocation>
        <location evidence="1">Endomembrane system</location>
        <topology evidence="1">Multi-pass membrane protein</topology>
    </subcellularLocation>
    <subcellularLocation>
        <location evidence="2">Endosome</location>
    </subcellularLocation>
    <subcellularLocation>
        <location evidence="3">Lysosome membrane</location>
    </subcellularLocation>
</comment>
<evidence type="ECO:0000256" key="6">
    <source>
        <dbReference type="ARBA" id="ARBA00022833"/>
    </source>
</evidence>
<dbReference type="GO" id="GO:0005768">
    <property type="term" value="C:endosome"/>
    <property type="evidence" value="ECO:0007669"/>
    <property type="project" value="UniProtKB-SubCell"/>
</dbReference>
<evidence type="ECO:0000259" key="10">
    <source>
        <dbReference type="PROSITE" id="PS51292"/>
    </source>
</evidence>
<dbReference type="PANTHER" id="PTHR45981">
    <property type="entry name" value="LD02310P"/>
    <property type="match status" value="1"/>
</dbReference>
<keyword evidence="9" id="KW-1133">Transmembrane helix</keyword>
<keyword evidence="5" id="KW-0863">Zinc-finger</keyword>
<evidence type="ECO:0000313" key="12">
    <source>
        <dbReference type="Proteomes" id="UP001558652"/>
    </source>
</evidence>
<feature type="region of interest" description="Disordered" evidence="8">
    <location>
        <begin position="424"/>
        <end position="447"/>
    </location>
</feature>
<keyword evidence="9" id="KW-0472">Membrane</keyword>
<dbReference type="GO" id="GO:0008270">
    <property type="term" value="F:zinc ion binding"/>
    <property type="evidence" value="ECO:0007669"/>
    <property type="project" value="UniProtKB-KW"/>
</dbReference>
<dbReference type="InterPro" id="IPR013083">
    <property type="entry name" value="Znf_RING/FYVE/PHD"/>
</dbReference>
<feature type="transmembrane region" description="Helical" evidence="9">
    <location>
        <begin position="142"/>
        <end position="160"/>
    </location>
</feature>
<gene>
    <name evidence="11" type="ORF">AAG570_009104</name>
</gene>
<dbReference type="PROSITE" id="PS51292">
    <property type="entry name" value="ZF_RING_CH"/>
    <property type="match status" value="1"/>
</dbReference>